<evidence type="ECO:0000256" key="2">
    <source>
        <dbReference type="ARBA" id="ARBA00023157"/>
    </source>
</evidence>
<sequence length="449" mass="48095">MKNLVRILCVFGFASFSLKSATAQCITAVDLDGTNQFLYGSNFLQYDFSQFTIEMWINSDDYTANDIYVNWRNGSYIALGGWAADGSFNTWAEGLSPNSINSGPGTAPTPGEWHHIAYVFDGSNQIIYIDGTAVTTVPTTGSVDLNATTQMIGLVVGARFDQGQQFTNTKFDDVRIWNSARSSTEINATMNTDLNGNESGLVAYYRFEDGVGSTIATDLTSGANHLTLTNMDPATDWVNGVFSSDVHSTATIESCGSLTWIDGNTYTTDNNTATYLYSGGAVGGCDSIVHLDLTVLDPVDNTITTSGPSFSANEVSAGTQYQWVDCDNGNTPIPGEIAQTFTATQTGSYAVVVTGQNGCSDTSACSNITIVGLDEINPDHLKVSIYPNPASSVLSVKGLTSDENFTILNLQGETVHNGTTNTTITVDYLASGTYLLKFENRPVVLFVKE</sequence>
<dbReference type="Proteomes" id="UP001501126">
    <property type="component" value="Unassembled WGS sequence"/>
</dbReference>
<evidence type="ECO:0000313" key="5">
    <source>
        <dbReference type="EMBL" id="GAA0873599.1"/>
    </source>
</evidence>
<keyword evidence="2" id="KW-1015">Disulfide bond</keyword>
<evidence type="ECO:0000256" key="3">
    <source>
        <dbReference type="SAM" id="SignalP"/>
    </source>
</evidence>
<dbReference type="InterPro" id="IPR006558">
    <property type="entry name" value="LamG-like"/>
</dbReference>
<proteinExistence type="predicted"/>
<dbReference type="RefSeq" id="WP_343783790.1">
    <property type="nucleotide sequence ID" value="NZ_BAAAFH010000001.1"/>
</dbReference>
<keyword evidence="1 3" id="KW-0732">Signal</keyword>
<dbReference type="Gene3D" id="2.60.120.200">
    <property type="match status" value="1"/>
</dbReference>
<keyword evidence="6" id="KW-1185">Reference proteome</keyword>
<evidence type="ECO:0000259" key="4">
    <source>
        <dbReference type="SMART" id="SM00560"/>
    </source>
</evidence>
<comment type="caution">
    <text evidence="5">The sequence shown here is derived from an EMBL/GenBank/DDBJ whole genome shotgun (WGS) entry which is preliminary data.</text>
</comment>
<protein>
    <recommendedName>
        <fullName evidence="4">LamG-like jellyroll fold domain-containing protein</fullName>
    </recommendedName>
</protein>
<dbReference type="InterPro" id="IPR013320">
    <property type="entry name" value="ConA-like_dom_sf"/>
</dbReference>
<dbReference type="Gene3D" id="2.60.40.10">
    <property type="entry name" value="Immunoglobulins"/>
    <property type="match status" value="1"/>
</dbReference>
<feature type="domain" description="LamG-like jellyroll fold" evidence="4">
    <location>
        <begin position="49"/>
        <end position="184"/>
    </location>
</feature>
<evidence type="ECO:0000256" key="1">
    <source>
        <dbReference type="ARBA" id="ARBA00022729"/>
    </source>
</evidence>
<feature type="signal peptide" evidence="3">
    <location>
        <begin position="1"/>
        <end position="23"/>
    </location>
</feature>
<accession>A0ABN1MK87</accession>
<dbReference type="SMART" id="SM00560">
    <property type="entry name" value="LamGL"/>
    <property type="match status" value="1"/>
</dbReference>
<dbReference type="InterPro" id="IPR026444">
    <property type="entry name" value="Secre_tail"/>
</dbReference>
<dbReference type="Pfam" id="PF18962">
    <property type="entry name" value="Por_Secre_tail"/>
    <property type="match status" value="1"/>
</dbReference>
<dbReference type="EMBL" id="BAAAFH010000001">
    <property type="protein sequence ID" value="GAA0873599.1"/>
    <property type="molecule type" value="Genomic_DNA"/>
</dbReference>
<gene>
    <name evidence="5" type="ORF">GCM10009118_00070</name>
</gene>
<evidence type="ECO:0000313" key="6">
    <source>
        <dbReference type="Proteomes" id="UP001501126"/>
    </source>
</evidence>
<dbReference type="NCBIfam" id="TIGR04183">
    <property type="entry name" value="Por_Secre_tail"/>
    <property type="match status" value="1"/>
</dbReference>
<name>A0ABN1MK87_9FLAO</name>
<organism evidence="5 6">
    <name type="scientific">Wandonia haliotis</name>
    <dbReference type="NCBI Taxonomy" id="574963"/>
    <lineage>
        <taxon>Bacteria</taxon>
        <taxon>Pseudomonadati</taxon>
        <taxon>Bacteroidota</taxon>
        <taxon>Flavobacteriia</taxon>
        <taxon>Flavobacteriales</taxon>
        <taxon>Crocinitomicaceae</taxon>
        <taxon>Wandonia</taxon>
    </lineage>
</organism>
<feature type="chain" id="PRO_5046533240" description="LamG-like jellyroll fold domain-containing protein" evidence="3">
    <location>
        <begin position="24"/>
        <end position="449"/>
    </location>
</feature>
<dbReference type="SUPFAM" id="SSF49899">
    <property type="entry name" value="Concanavalin A-like lectins/glucanases"/>
    <property type="match status" value="1"/>
</dbReference>
<dbReference type="Pfam" id="PF13385">
    <property type="entry name" value="Laminin_G_3"/>
    <property type="match status" value="1"/>
</dbReference>
<reference evidence="5 6" key="1">
    <citation type="journal article" date="2019" name="Int. J. Syst. Evol. Microbiol.">
        <title>The Global Catalogue of Microorganisms (GCM) 10K type strain sequencing project: providing services to taxonomists for standard genome sequencing and annotation.</title>
        <authorList>
            <consortium name="The Broad Institute Genomics Platform"/>
            <consortium name="The Broad Institute Genome Sequencing Center for Infectious Disease"/>
            <person name="Wu L."/>
            <person name="Ma J."/>
        </authorList>
    </citation>
    <scope>NUCLEOTIDE SEQUENCE [LARGE SCALE GENOMIC DNA]</scope>
    <source>
        <strain evidence="5 6">JCM 16083</strain>
    </source>
</reference>
<dbReference type="InterPro" id="IPR013783">
    <property type="entry name" value="Ig-like_fold"/>
</dbReference>